<proteinExistence type="predicted"/>
<dbReference type="RefSeq" id="WP_052510503.1">
    <property type="nucleotide sequence ID" value="NZ_JADOXW010000004.1"/>
</dbReference>
<gene>
    <name evidence="2" type="ORF">BV926_21925</name>
</gene>
<accession>A0ABD6VIT9</accession>
<sequence length="173" mass="19163">MFNRIKRFIVGTDNVSRSEAISSESACPPGYHIPLPVDALILPSKRQVFLQQLNDNHALPAAFYRQCYLAPLFSLPNRVQSLPALNEGPWAYSGAFGDLTVQFTAYAVRLAKGRTLPLGIPSEEQEAQGLLWNAVVFWSALFYHLPLLCGWEGELDAGIYYSGKAISLSTLCR</sequence>
<organism evidence="2 3">
    <name type="scientific">Pectobacterium odoriferum</name>
    <dbReference type="NCBI Taxonomy" id="78398"/>
    <lineage>
        <taxon>Bacteria</taxon>
        <taxon>Pseudomonadati</taxon>
        <taxon>Pseudomonadota</taxon>
        <taxon>Gammaproteobacteria</taxon>
        <taxon>Enterobacterales</taxon>
        <taxon>Pectobacteriaceae</taxon>
        <taxon>Pectobacterium</taxon>
    </lineage>
</organism>
<dbReference type="Pfam" id="PF07514">
    <property type="entry name" value="TraI_2"/>
    <property type="match status" value="1"/>
</dbReference>
<comment type="caution">
    <text evidence="2">The sequence shown here is derived from an EMBL/GenBank/DDBJ whole genome shotgun (WGS) entry which is preliminary data.</text>
</comment>
<protein>
    <recommendedName>
        <fullName evidence="1">Uncharacterized domain-containing protein</fullName>
    </recommendedName>
</protein>
<feature type="domain" description="Uncharacterised" evidence="1">
    <location>
        <begin position="34"/>
        <end position="144"/>
    </location>
</feature>
<name>A0ABD6VIT9_9GAMM</name>
<dbReference type="InterPro" id="IPR011119">
    <property type="entry name" value="Unchr_helicase_relaxase_TraI"/>
</dbReference>
<evidence type="ECO:0000313" key="3">
    <source>
        <dbReference type="Proteomes" id="UP000237274"/>
    </source>
</evidence>
<dbReference type="Gene3D" id="1.10.3210.40">
    <property type="match status" value="1"/>
</dbReference>
<evidence type="ECO:0000259" key="1">
    <source>
        <dbReference type="Pfam" id="PF07514"/>
    </source>
</evidence>
<dbReference type="Proteomes" id="UP000237274">
    <property type="component" value="Unassembled WGS sequence"/>
</dbReference>
<reference evidence="2 3" key="1">
    <citation type="submission" date="2017-01" db="EMBL/GenBank/DDBJ databases">
        <title>Comparative Genomics of 38 Pectobacterium strains comprising three species revealed the characteristics of Pectobacterium carotovorum.</title>
        <authorList>
            <person name="Xie H."/>
            <person name="Ma Y."/>
            <person name="Li X."/>
        </authorList>
    </citation>
    <scope>NUCLEOTIDE SEQUENCE [LARGE SCALE GENOMIC DNA]</scope>
    <source>
        <strain evidence="2 3">Q142</strain>
    </source>
</reference>
<dbReference type="AlphaFoldDB" id="A0ABD6VIT9"/>
<dbReference type="EMBL" id="MTAO01000028">
    <property type="protein sequence ID" value="POE22520.1"/>
    <property type="molecule type" value="Genomic_DNA"/>
</dbReference>
<evidence type="ECO:0000313" key="2">
    <source>
        <dbReference type="EMBL" id="POE22520.1"/>
    </source>
</evidence>